<dbReference type="OrthoDB" id="630895at2759"/>
<dbReference type="Pfam" id="PF13302">
    <property type="entry name" value="Acetyltransf_3"/>
    <property type="match status" value="1"/>
</dbReference>
<dbReference type="InterPro" id="IPR016181">
    <property type="entry name" value="Acyl_CoA_acyltransferase"/>
</dbReference>
<dbReference type="STRING" id="420778.A0A1S8B3H9"/>
<dbReference type="EMBL" id="MSZU01000114">
    <property type="protein sequence ID" value="OMP82122.1"/>
    <property type="molecule type" value="Genomic_DNA"/>
</dbReference>
<evidence type="ECO:0000256" key="1">
    <source>
        <dbReference type="SAM" id="MobiDB-lite"/>
    </source>
</evidence>
<accession>A0A1S8B3H9</accession>
<protein>
    <recommendedName>
        <fullName evidence="2">N-acetyltransferase domain-containing protein</fullName>
    </recommendedName>
</protein>
<dbReference type="AlphaFoldDB" id="A0A1S8B3H9"/>
<dbReference type="PANTHER" id="PTHR43328">
    <property type="entry name" value="ACETYLTRANSFERASE-RELATED"/>
    <property type="match status" value="1"/>
</dbReference>
<feature type="compositionally biased region" description="Polar residues" evidence="1">
    <location>
        <begin position="9"/>
        <end position="22"/>
    </location>
</feature>
<dbReference type="GO" id="GO:0016747">
    <property type="term" value="F:acyltransferase activity, transferring groups other than amino-acyl groups"/>
    <property type="evidence" value="ECO:0007669"/>
    <property type="project" value="InterPro"/>
</dbReference>
<proteinExistence type="predicted"/>
<dbReference type="InterPro" id="IPR000182">
    <property type="entry name" value="GNAT_dom"/>
</dbReference>
<sequence>MALHHHPTTSEPYLQLPHSNLRLTPPRPSDAPAVIAALNDPRVYMNALSPPFPFLAHHFDAWFAAVDTKARAARADLAAVERGEKRWVGMGLAFPVIREVRSKTQADREGEGGEEEEEEVFLGKVEIRRADYRTVADEARREKLRRANGGLEAGDPRIEWEVGFWLVPEAHGRGIMTTVLRTLLDTFFVEYMNVRSLKGSCLTHNKASKRVLEKCGFVCENEESDVFEVAESKTGVKGQRVGAIHMRWRAA</sequence>
<feature type="domain" description="N-acetyltransferase" evidence="2">
    <location>
        <begin position="21"/>
        <end position="218"/>
    </location>
</feature>
<evidence type="ECO:0000259" key="2">
    <source>
        <dbReference type="Pfam" id="PF13302"/>
    </source>
</evidence>
<reference evidence="3 4" key="1">
    <citation type="submission" date="2017-01" db="EMBL/GenBank/DDBJ databases">
        <title>Draft genome sequence of Diplodia seriata F98.1, a fungal species involved in grapevine trunk diseases.</title>
        <authorList>
            <person name="Robert-Siegwald G."/>
            <person name="Vallet J."/>
            <person name="Abou-Mansour E."/>
            <person name="Xu J."/>
            <person name="Rey P."/>
            <person name="Bertsch C."/>
            <person name="Rego C."/>
            <person name="Larignon P."/>
            <person name="Fontaine F."/>
            <person name="Lebrun M.-H."/>
        </authorList>
    </citation>
    <scope>NUCLEOTIDE SEQUENCE [LARGE SCALE GENOMIC DNA]</scope>
    <source>
        <strain evidence="3 4">F98.1</strain>
    </source>
</reference>
<name>A0A1S8B3H9_9PEZI</name>
<dbReference type="PANTHER" id="PTHR43328:SF1">
    <property type="entry name" value="N-ACETYLTRANSFERASE DOMAIN-CONTAINING PROTEIN"/>
    <property type="match status" value="1"/>
</dbReference>
<evidence type="ECO:0000313" key="4">
    <source>
        <dbReference type="Proteomes" id="UP000190776"/>
    </source>
</evidence>
<dbReference type="Proteomes" id="UP000190776">
    <property type="component" value="Unassembled WGS sequence"/>
</dbReference>
<gene>
    <name evidence="3" type="ORF">BK809_0006432</name>
</gene>
<organism evidence="3 4">
    <name type="scientific">Diplodia seriata</name>
    <dbReference type="NCBI Taxonomy" id="420778"/>
    <lineage>
        <taxon>Eukaryota</taxon>
        <taxon>Fungi</taxon>
        <taxon>Dikarya</taxon>
        <taxon>Ascomycota</taxon>
        <taxon>Pezizomycotina</taxon>
        <taxon>Dothideomycetes</taxon>
        <taxon>Dothideomycetes incertae sedis</taxon>
        <taxon>Botryosphaeriales</taxon>
        <taxon>Botryosphaeriaceae</taxon>
        <taxon>Diplodia</taxon>
    </lineage>
</organism>
<dbReference type="Gene3D" id="3.40.630.30">
    <property type="match status" value="1"/>
</dbReference>
<feature type="region of interest" description="Disordered" evidence="1">
    <location>
        <begin position="1"/>
        <end position="27"/>
    </location>
</feature>
<evidence type="ECO:0000313" key="3">
    <source>
        <dbReference type="EMBL" id="OMP82122.1"/>
    </source>
</evidence>
<comment type="caution">
    <text evidence="3">The sequence shown here is derived from an EMBL/GenBank/DDBJ whole genome shotgun (WGS) entry which is preliminary data.</text>
</comment>
<dbReference type="SUPFAM" id="SSF55729">
    <property type="entry name" value="Acyl-CoA N-acyltransferases (Nat)"/>
    <property type="match status" value="1"/>
</dbReference>